<evidence type="ECO:0000259" key="4">
    <source>
        <dbReference type="SMART" id="SM00635"/>
    </source>
</evidence>
<feature type="signal peptide" evidence="3">
    <location>
        <begin position="1"/>
        <end position="22"/>
    </location>
</feature>
<dbReference type="InterPro" id="IPR006652">
    <property type="entry name" value="Kelch_1"/>
</dbReference>
<keyword evidence="2" id="KW-0677">Repeat</keyword>
<evidence type="ECO:0000256" key="1">
    <source>
        <dbReference type="ARBA" id="ARBA00022441"/>
    </source>
</evidence>
<dbReference type="PANTHER" id="PTHR46344:SF27">
    <property type="entry name" value="KELCH REPEAT SUPERFAMILY PROTEIN"/>
    <property type="match status" value="1"/>
</dbReference>
<evidence type="ECO:0000256" key="2">
    <source>
        <dbReference type="ARBA" id="ARBA00022737"/>
    </source>
</evidence>
<dbReference type="EMBL" id="JAQNDM010000002">
    <property type="protein sequence ID" value="MDC0714180.1"/>
    <property type="molecule type" value="Genomic_DNA"/>
</dbReference>
<organism evidence="5 6">
    <name type="scientific">Stigmatella ashevillensis</name>
    <dbReference type="NCBI Taxonomy" id="2995309"/>
    <lineage>
        <taxon>Bacteria</taxon>
        <taxon>Pseudomonadati</taxon>
        <taxon>Myxococcota</taxon>
        <taxon>Myxococcia</taxon>
        <taxon>Myxococcales</taxon>
        <taxon>Cystobacterineae</taxon>
        <taxon>Archangiaceae</taxon>
        <taxon>Stigmatella</taxon>
    </lineage>
</organism>
<dbReference type="PANTHER" id="PTHR46344">
    <property type="entry name" value="OS02G0202900 PROTEIN"/>
    <property type="match status" value="1"/>
</dbReference>
<dbReference type="PROSITE" id="PS51257">
    <property type="entry name" value="PROKAR_LIPOPROTEIN"/>
    <property type="match status" value="1"/>
</dbReference>
<reference evidence="5 6" key="1">
    <citation type="submission" date="2022-11" db="EMBL/GenBank/DDBJ databases">
        <title>Minimal conservation of predation-associated metabolite biosynthetic gene clusters underscores biosynthetic potential of Myxococcota including descriptions for ten novel species: Archangium lansinium sp. nov., Myxococcus landrumus sp. nov., Nannocystis bai.</title>
        <authorList>
            <person name="Ahearne A."/>
            <person name="Stevens C."/>
            <person name="Dowd S."/>
        </authorList>
    </citation>
    <scope>NUCLEOTIDE SEQUENCE [LARGE SCALE GENOMIC DNA]</scope>
    <source>
        <strain evidence="5 6">NCWAL01</strain>
    </source>
</reference>
<proteinExistence type="predicted"/>
<feature type="chain" id="PRO_5045840343" evidence="3">
    <location>
        <begin position="23"/>
        <end position="623"/>
    </location>
</feature>
<keyword evidence="1" id="KW-0880">Kelch repeat</keyword>
<evidence type="ECO:0000313" key="6">
    <source>
        <dbReference type="Proteomes" id="UP001221838"/>
    </source>
</evidence>
<dbReference type="InterPro" id="IPR011043">
    <property type="entry name" value="Gal_Oxase/kelch_b-propeller"/>
</dbReference>
<dbReference type="Gene3D" id="2.120.10.80">
    <property type="entry name" value="Kelch-type beta propeller"/>
    <property type="match status" value="2"/>
</dbReference>
<dbReference type="SUPFAM" id="SSF50965">
    <property type="entry name" value="Galactose oxidase, central domain"/>
    <property type="match status" value="1"/>
</dbReference>
<dbReference type="InterPro" id="IPR003343">
    <property type="entry name" value="Big_2"/>
</dbReference>
<dbReference type="SMART" id="SM00612">
    <property type="entry name" value="Kelch"/>
    <property type="match status" value="6"/>
</dbReference>
<feature type="domain" description="BIG2" evidence="4">
    <location>
        <begin position="122"/>
        <end position="204"/>
    </location>
</feature>
<dbReference type="Pfam" id="PF02368">
    <property type="entry name" value="Big_2"/>
    <property type="match status" value="3"/>
</dbReference>
<evidence type="ECO:0000256" key="3">
    <source>
        <dbReference type="SAM" id="SignalP"/>
    </source>
</evidence>
<accession>A0ABT5DKI8</accession>
<keyword evidence="3" id="KW-0732">Signal</keyword>
<gene>
    <name evidence="5" type="ORF">POL68_37290</name>
</gene>
<dbReference type="Pfam" id="PF01344">
    <property type="entry name" value="Kelch_1"/>
    <property type="match status" value="1"/>
</dbReference>
<name>A0ABT5DKI8_9BACT</name>
<dbReference type="SUPFAM" id="SSF49373">
    <property type="entry name" value="Invasin/intimin cell-adhesion fragments"/>
    <property type="match status" value="2"/>
</dbReference>
<keyword evidence="6" id="KW-1185">Reference proteome</keyword>
<dbReference type="SUPFAM" id="SSF117281">
    <property type="entry name" value="Kelch motif"/>
    <property type="match status" value="1"/>
</dbReference>
<dbReference type="InterPro" id="IPR056737">
    <property type="entry name" value="Beta-prop_ATRN-MKLN-like"/>
</dbReference>
<feature type="domain" description="BIG2" evidence="4">
    <location>
        <begin position="37"/>
        <end position="117"/>
    </location>
</feature>
<protein>
    <submittedName>
        <fullName evidence="5">Kelch repeat-containing protein</fullName>
    </submittedName>
</protein>
<dbReference type="InterPro" id="IPR008964">
    <property type="entry name" value="Invasin/intimin_cell_adhesion"/>
</dbReference>
<dbReference type="Pfam" id="PF24981">
    <property type="entry name" value="Beta-prop_ATRN-LZTR1"/>
    <property type="match status" value="1"/>
</dbReference>
<dbReference type="InterPro" id="IPR015915">
    <property type="entry name" value="Kelch-typ_b-propeller"/>
</dbReference>
<dbReference type="SMART" id="SM00635">
    <property type="entry name" value="BID_2"/>
    <property type="match status" value="3"/>
</dbReference>
<dbReference type="Proteomes" id="UP001221838">
    <property type="component" value="Unassembled WGS sequence"/>
</dbReference>
<evidence type="ECO:0000313" key="5">
    <source>
        <dbReference type="EMBL" id="MDC0714180.1"/>
    </source>
</evidence>
<sequence>MKNRPISLLAFCLALAVIGCHEQPSPSPSDDFSLRVVLAETRISAGMKTIAKAQRVYDDGRVVDLDASTSQQWTSSAPQVASVELQPDGTVKVTALKPGSAIITVNADEASGEATLEVTAARLLSLQVSPSIASVSVGITQQFTAQGSYSDGSTVDVTSSATWTTSDTAIATVSSTGLGTGVAAGGPVTITATLGGVSGTAQLTITPPPPVLTSIKLTPTTASVLSGSTQQFTAQGSYSDGTTVDVTTRATWTTSNSAIATVSSTGLGTGVAVGGPVTITATLGGVSGTAQLSVTGWTSAGAMSMSRYNHTATRLDSGRVIIAGGRNGTTTLSSVELYDPATNSWSLVSAMSKGRFAHAAVLLSSGYVFVTGGVGALTSAEMYDPESNSWFLVSPMSGSRYGHTLTLLSSGQVLVTGGIDGNNAVATVEVFEPLANIWVQHSVMSTARFNHTATLLPSGKVLVSGGTNGSGSLSSAEVYDPATNTWAPAGAMVTRHSLHAATLLPSGKVLISGGQSLAEPSSSELYDPATNSWSAAGSMVEGRSRHAATLLSSGQVLVAGGDGSSYYNTAELYNPATSSWSATISMAESRGAHTATLLTSGRILVVGGEDGTHPLATAEVYVP</sequence>
<dbReference type="Gene3D" id="2.60.40.1080">
    <property type="match status" value="3"/>
</dbReference>
<comment type="caution">
    <text evidence="5">The sequence shown here is derived from an EMBL/GenBank/DDBJ whole genome shotgun (WGS) entry which is preliminary data.</text>
</comment>
<feature type="domain" description="BIG2" evidence="4">
    <location>
        <begin position="211"/>
        <end position="293"/>
    </location>
</feature>
<dbReference type="RefSeq" id="WP_272144747.1">
    <property type="nucleotide sequence ID" value="NZ_JAQNDM010000002.1"/>
</dbReference>